<accession>A0A1H7YTE2</accession>
<dbReference type="Pfam" id="PF00534">
    <property type="entry name" value="Glycos_transf_1"/>
    <property type="match status" value="1"/>
</dbReference>
<name>A0A1H7YTE2_OLID1</name>
<dbReference type="RefSeq" id="WP_093332349.1">
    <property type="nucleotide sequence ID" value="NZ_FOAF01000014.1"/>
</dbReference>
<dbReference type="Proteomes" id="UP000199421">
    <property type="component" value="Unassembled WGS sequence"/>
</dbReference>
<proteinExistence type="predicted"/>
<dbReference type="GO" id="GO:0009103">
    <property type="term" value="P:lipopolysaccharide biosynthetic process"/>
    <property type="evidence" value="ECO:0007669"/>
    <property type="project" value="TreeGrafter"/>
</dbReference>
<keyword evidence="4" id="KW-1185">Reference proteome</keyword>
<reference evidence="4" key="1">
    <citation type="submission" date="2016-10" db="EMBL/GenBank/DDBJ databases">
        <authorList>
            <person name="Varghese N."/>
            <person name="Submissions S."/>
        </authorList>
    </citation>
    <scope>NUCLEOTIDE SEQUENCE [LARGE SCALE GENOMIC DNA]</scope>
    <source>
        <strain evidence="4">DSM 18733</strain>
    </source>
</reference>
<dbReference type="PANTHER" id="PTHR46401">
    <property type="entry name" value="GLYCOSYLTRANSFERASE WBBK-RELATED"/>
    <property type="match status" value="1"/>
</dbReference>
<protein>
    <submittedName>
        <fullName evidence="3">Glycosyltransferase involved in cell wall bisynthesis</fullName>
    </submittedName>
</protein>
<evidence type="ECO:0000256" key="1">
    <source>
        <dbReference type="ARBA" id="ARBA00022679"/>
    </source>
</evidence>
<sequence>MNIIFNPPDNDENKYIANMVGPLREEGFKIFALDSFLSSLQHYRSIKLVHINWFENVDDSSFFIALRSFMRKLVVLLAIKLGNKKLVWTMHNRTSHETGLSFFSRTLMYLLIRGADKIIVHSKVSKAVLNEYVKNADRKAVYLPHPNFIGSYGPIPTVERADLEDKRLNLLFLGTIKPYKNIELLINIAKKFPSSVQLTIAGKPNSKNYYEKLHKLAQREENIHLALRFIADDEIPTILSASDLLVLPYDIKSSLNSGTVILAFSYKKSVICPIIGTISDLENEEKYVLGYLYNNVQEHEQSLMKSIERAIEMKSSDPYIFDFFGNHLFDYVQKYYNKELIGKHLSSIYKELLS</sequence>
<keyword evidence="1 3" id="KW-0808">Transferase</keyword>
<dbReference type="SUPFAM" id="SSF53756">
    <property type="entry name" value="UDP-Glycosyltransferase/glycogen phosphorylase"/>
    <property type="match status" value="1"/>
</dbReference>
<dbReference type="EMBL" id="FOAF01000014">
    <property type="protein sequence ID" value="SEM49486.1"/>
    <property type="molecule type" value="Genomic_DNA"/>
</dbReference>
<evidence type="ECO:0000313" key="3">
    <source>
        <dbReference type="EMBL" id="SEM49486.1"/>
    </source>
</evidence>
<gene>
    <name evidence="3" type="ORF">SAMN05661044_05326</name>
</gene>
<dbReference type="STRING" id="407022.SAMN05661044_05326"/>
<evidence type="ECO:0000259" key="2">
    <source>
        <dbReference type="Pfam" id="PF00534"/>
    </source>
</evidence>
<dbReference type="PANTHER" id="PTHR46401:SF2">
    <property type="entry name" value="GLYCOSYLTRANSFERASE WBBK-RELATED"/>
    <property type="match status" value="1"/>
</dbReference>
<dbReference type="GO" id="GO:0016757">
    <property type="term" value="F:glycosyltransferase activity"/>
    <property type="evidence" value="ECO:0007669"/>
    <property type="project" value="InterPro"/>
</dbReference>
<dbReference type="AlphaFoldDB" id="A0A1H7YTE2"/>
<dbReference type="OrthoDB" id="9790710at2"/>
<evidence type="ECO:0000313" key="4">
    <source>
        <dbReference type="Proteomes" id="UP000199421"/>
    </source>
</evidence>
<organism evidence="3 4">
    <name type="scientific">Olivibacter domesticus</name>
    <name type="common">Pseudosphingobacterium domesticum</name>
    <dbReference type="NCBI Taxonomy" id="407022"/>
    <lineage>
        <taxon>Bacteria</taxon>
        <taxon>Pseudomonadati</taxon>
        <taxon>Bacteroidota</taxon>
        <taxon>Sphingobacteriia</taxon>
        <taxon>Sphingobacteriales</taxon>
        <taxon>Sphingobacteriaceae</taxon>
        <taxon>Olivibacter</taxon>
    </lineage>
</organism>
<dbReference type="Gene3D" id="3.40.50.2000">
    <property type="entry name" value="Glycogen Phosphorylase B"/>
    <property type="match status" value="2"/>
</dbReference>
<dbReference type="InterPro" id="IPR001296">
    <property type="entry name" value="Glyco_trans_1"/>
</dbReference>
<feature type="domain" description="Glycosyl transferase family 1" evidence="2">
    <location>
        <begin position="164"/>
        <end position="313"/>
    </location>
</feature>